<dbReference type="InterPro" id="IPR007991">
    <property type="entry name" value="RNA_pol_I_trans_ini_fac_RRN3"/>
</dbReference>
<evidence type="ECO:0000256" key="1">
    <source>
        <dbReference type="ARBA" id="ARBA00010098"/>
    </source>
</evidence>
<feature type="region of interest" description="Disordered" evidence="2">
    <location>
        <begin position="326"/>
        <end position="365"/>
    </location>
</feature>
<feature type="compositionally biased region" description="Polar residues" evidence="2">
    <location>
        <begin position="854"/>
        <end position="865"/>
    </location>
</feature>
<evidence type="ECO:0000256" key="2">
    <source>
        <dbReference type="SAM" id="MobiDB-lite"/>
    </source>
</evidence>
<feature type="compositionally biased region" description="Acidic residues" evidence="2">
    <location>
        <begin position="330"/>
        <end position="365"/>
    </location>
</feature>
<feature type="compositionally biased region" description="Polar residues" evidence="2">
    <location>
        <begin position="941"/>
        <end position="953"/>
    </location>
</feature>
<dbReference type="KEGG" id="bpg:Bathy11g03060"/>
<name>K8EJV2_9CHLO</name>
<evidence type="ECO:0000313" key="4">
    <source>
        <dbReference type="Proteomes" id="UP000198341"/>
    </source>
</evidence>
<feature type="compositionally biased region" description="Low complexity" evidence="2">
    <location>
        <begin position="781"/>
        <end position="790"/>
    </location>
</feature>
<evidence type="ECO:0000313" key="3">
    <source>
        <dbReference type="EMBL" id="CCO18472.1"/>
    </source>
</evidence>
<feature type="compositionally biased region" description="Polar residues" evidence="2">
    <location>
        <begin position="9"/>
        <end position="27"/>
    </location>
</feature>
<gene>
    <name evidence="3" type="ordered locus">Bathy11g03060</name>
</gene>
<dbReference type="GO" id="GO:0005634">
    <property type="term" value="C:nucleus"/>
    <property type="evidence" value="ECO:0007669"/>
    <property type="project" value="TreeGrafter"/>
</dbReference>
<dbReference type="STRING" id="41875.K8EJV2"/>
<dbReference type="GO" id="GO:0001181">
    <property type="term" value="F:RNA polymerase I general transcription initiation factor activity"/>
    <property type="evidence" value="ECO:0007669"/>
    <property type="project" value="InterPro"/>
</dbReference>
<feature type="compositionally biased region" description="Basic residues" evidence="2">
    <location>
        <begin position="396"/>
        <end position="408"/>
    </location>
</feature>
<feature type="compositionally biased region" description="Low complexity" evidence="2">
    <location>
        <begin position="409"/>
        <end position="418"/>
    </location>
</feature>
<proteinExistence type="inferred from homology"/>
<organism evidence="3 4">
    <name type="scientific">Bathycoccus prasinos</name>
    <dbReference type="NCBI Taxonomy" id="41875"/>
    <lineage>
        <taxon>Eukaryota</taxon>
        <taxon>Viridiplantae</taxon>
        <taxon>Chlorophyta</taxon>
        <taxon>Mamiellophyceae</taxon>
        <taxon>Mamiellales</taxon>
        <taxon>Bathycoccaceae</taxon>
        <taxon>Bathycoccus</taxon>
    </lineage>
</organism>
<dbReference type="GeneID" id="19012985"/>
<dbReference type="eggNOG" id="KOG2434">
    <property type="taxonomic scope" value="Eukaryota"/>
</dbReference>
<feature type="compositionally biased region" description="Basic and acidic residues" evidence="2">
    <location>
        <begin position="42"/>
        <end position="55"/>
    </location>
</feature>
<dbReference type="OrthoDB" id="26970at2759"/>
<comment type="similarity">
    <text evidence="1">Belongs to the RRN3 family.</text>
</comment>
<protein>
    <submittedName>
        <fullName evidence="3">Uncharacterized protein</fullName>
    </submittedName>
</protein>
<dbReference type="PANTHER" id="PTHR12790">
    <property type="entry name" value="TRANSCRIPTION INITIATION FACTOR IA RRN3"/>
    <property type="match status" value="1"/>
</dbReference>
<sequence length="972" mass="108367">MKEVRGENASVTSLSQSSPPVGTSNDSRGGGKGGVKSAKFGSRQEEKGGRKKEVNEEAMKALRSWVKESLVDSKERNERGGYYELLDAFSSINENNENTGEEAVAKKIDESVVALVDALAEHATYVEYRAHEHLLERVTLEKCSTVSLRTCDDAYYASASQFLINLATVKGGSCVQFAMKTFVKAFFGDEKEAKKEEMLLLESRGGNDRHYRMSRFNNNNSVSGANEAAKHRERENVENRRRERAVHSVVQILKLVPLSVKVFSHVLFDMFPHKTCSAMVLAAYLDCAFRCAESAECRDTELADDFLCLCVSKALEIDVEIKWEDLQQGFDDDETSEEEEDEEEDSEMFGEENGDDRDTDSRENDEEDIFELDEFNAAIDDANINNGKASWEKNNRNRSKKKQNHNHGRNSNDNNINNMETDEAAHALDEMMFLVLEYLQKRIESANQIIGAAATGDENYRNAKKSIERLREALVSRAFFTTLLPAPKSKFAQYIVFYLCSMDFNDGDQQNSDDANKSSCELLRDGLVAKMLNSNEANSLRLAAAAYLASFVARAKFLSAEFVVETLETVCGWLMRKVHENNVKAMSEVELNAFDSCCQAVMYILCYRCDEIANNDEKSKKRLQALPLREILYAPTLEPLQSCLPSVVHEFLKNASAANILGFTEDMIDTFSKQTEERKKIQDELRDKAYVRHDVSFAAKAMAAAVEKTNNTNNDAVDKSVLYHQERSRRRPLKMFFPFDPYVLRKSAPKLNLEESYVVWRGNDSDSEDDSEEDSDDNSESELALSYSEADSSEEEENSASMDGSGEFIGRPQSKSSLSSGHLNRVRARSLGRSFNSAKFGTSLNARPKKQQNRSRGFSPKNTNGAGLPTGALATQKGFRMPIPLSKSPSPSRGDVVAGYQSFSPLRGSFGGGFVKARSPSPNRRSSSPTTNALTRAKVPPSSTLSAEVNNQAKGGGQQRRASTRSSSKRKS</sequence>
<accession>K8EJV2</accession>
<dbReference type="GO" id="GO:0006361">
    <property type="term" value="P:transcription initiation at RNA polymerase I promoter"/>
    <property type="evidence" value="ECO:0007669"/>
    <property type="project" value="InterPro"/>
</dbReference>
<feature type="region of interest" description="Disordered" evidence="2">
    <location>
        <begin position="762"/>
        <end position="823"/>
    </location>
</feature>
<dbReference type="AlphaFoldDB" id="K8EJV2"/>
<dbReference type="Proteomes" id="UP000198341">
    <property type="component" value="Chromosome 11"/>
</dbReference>
<feature type="region of interest" description="Disordered" evidence="2">
    <location>
        <begin position="383"/>
        <end position="418"/>
    </location>
</feature>
<keyword evidence="4" id="KW-1185">Reference proteome</keyword>
<feature type="compositionally biased region" description="Low complexity" evidence="2">
    <location>
        <begin position="918"/>
        <end position="932"/>
    </location>
</feature>
<dbReference type="PANTHER" id="PTHR12790:SF0">
    <property type="entry name" value="RNA POLYMERASE I-SPECIFIC TRANSCRIPTION INITIATION FACTOR RRN3-RELATED"/>
    <property type="match status" value="1"/>
</dbReference>
<dbReference type="GO" id="GO:0001042">
    <property type="term" value="F:RNA polymerase I core binding"/>
    <property type="evidence" value="ECO:0007669"/>
    <property type="project" value="TreeGrafter"/>
</dbReference>
<dbReference type="EMBL" id="FO082268">
    <property type="protein sequence ID" value="CCO18472.1"/>
    <property type="molecule type" value="Genomic_DNA"/>
</dbReference>
<feature type="region of interest" description="Disordered" evidence="2">
    <location>
        <begin position="838"/>
        <end position="972"/>
    </location>
</feature>
<dbReference type="RefSeq" id="XP_007510127.1">
    <property type="nucleotide sequence ID" value="XM_007510065.1"/>
</dbReference>
<reference evidence="3 4" key="1">
    <citation type="submission" date="2011-10" db="EMBL/GenBank/DDBJ databases">
        <authorList>
            <person name="Genoscope - CEA"/>
        </authorList>
    </citation>
    <scope>NUCLEOTIDE SEQUENCE [LARGE SCALE GENOMIC DNA]</scope>
    <source>
        <strain evidence="3 4">RCC 1105</strain>
    </source>
</reference>
<feature type="compositionally biased region" description="Polar residues" evidence="2">
    <location>
        <begin position="813"/>
        <end position="822"/>
    </location>
</feature>
<dbReference type="Pfam" id="PF05327">
    <property type="entry name" value="RRN3"/>
    <property type="match status" value="1"/>
</dbReference>
<feature type="region of interest" description="Disordered" evidence="2">
    <location>
        <begin position="1"/>
        <end position="55"/>
    </location>
</feature>
<feature type="compositionally biased region" description="Acidic residues" evidence="2">
    <location>
        <begin position="765"/>
        <end position="780"/>
    </location>
</feature>